<evidence type="ECO:0000256" key="1">
    <source>
        <dbReference type="SAM" id="MobiDB-lite"/>
    </source>
</evidence>
<dbReference type="AlphaFoldDB" id="A0A2J6RVY7"/>
<feature type="region of interest" description="Disordered" evidence="1">
    <location>
        <begin position="391"/>
        <end position="423"/>
    </location>
</feature>
<keyword evidence="3" id="KW-1185">Reference proteome</keyword>
<sequence length="448" mass="48873">MATTRSSHDSAKSSPTSSKTGSATKARGKRSAETQSSPPAKRGRPAKKAKEQKTIEETLNGVEDDKDIAKQINGETEEQSNGDAKDSEAEPMEGTETQEQEVKDSTDAGARNAGGKPNGLQDGEKNAFDEVKADVGEVKEAAQKEQEEKSETIANNDKSVVEDKQRAAAIPSSILEKGVVYFFFRGRVGVEEPQGIEDVARSYIVLHPLPLGAKLGEGPLEDSGDARLLALPKKVLPTSGKDRFLVFVEKAKTTVKEIREQFASNKYATKTTGTSVTPAASPVAEGIYAITSTGRESHLVYQITTPSNLGEVQNDLGVRQKGSYVCSVKNPNAPGPANATLDNPAEYPESIQKKFRNLRWMPLEPELLDYQHTQLLLIGEGQGDFGRAVQEMTKDAKSDEKEKPEEEMEKLEEEDHDRVEHLKEDDPIFADLGLSAKEYPKIQASWST</sequence>
<organism evidence="2 3">
    <name type="scientific">Hyaloscypha variabilis (strain UAMH 11265 / GT02V1 / F)</name>
    <name type="common">Meliniomyces variabilis</name>
    <dbReference type="NCBI Taxonomy" id="1149755"/>
    <lineage>
        <taxon>Eukaryota</taxon>
        <taxon>Fungi</taxon>
        <taxon>Dikarya</taxon>
        <taxon>Ascomycota</taxon>
        <taxon>Pezizomycotina</taxon>
        <taxon>Leotiomycetes</taxon>
        <taxon>Helotiales</taxon>
        <taxon>Hyaloscyphaceae</taxon>
        <taxon>Hyaloscypha</taxon>
        <taxon>Hyaloscypha variabilis</taxon>
    </lineage>
</organism>
<reference evidence="2 3" key="1">
    <citation type="submission" date="2016-04" db="EMBL/GenBank/DDBJ databases">
        <title>A degradative enzymes factory behind the ericoid mycorrhizal symbiosis.</title>
        <authorList>
            <consortium name="DOE Joint Genome Institute"/>
            <person name="Martino E."/>
            <person name="Morin E."/>
            <person name="Grelet G."/>
            <person name="Kuo A."/>
            <person name="Kohler A."/>
            <person name="Daghino S."/>
            <person name="Barry K."/>
            <person name="Choi C."/>
            <person name="Cichocki N."/>
            <person name="Clum A."/>
            <person name="Copeland A."/>
            <person name="Hainaut M."/>
            <person name="Haridas S."/>
            <person name="Labutti K."/>
            <person name="Lindquist E."/>
            <person name="Lipzen A."/>
            <person name="Khouja H.-R."/>
            <person name="Murat C."/>
            <person name="Ohm R."/>
            <person name="Olson A."/>
            <person name="Spatafora J."/>
            <person name="Veneault-Fourrey C."/>
            <person name="Henrissat B."/>
            <person name="Grigoriev I."/>
            <person name="Martin F."/>
            <person name="Perotto S."/>
        </authorList>
    </citation>
    <scope>NUCLEOTIDE SEQUENCE [LARGE SCALE GENOMIC DNA]</scope>
    <source>
        <strain evidence="2 3">F</strain>
    </source>
</reference>
<evidence type="ECO:0000313" key="3">
    <source>
        <dbReference type="Proteomes" id="UP000235786"/>
    </source>
</evidence>
<evidence type="ECO:0008006" key="4">
    <source>
        <dbReference type="Google" id="ProtNLM"/>
    </source>
</evidence>
<dbReference type="PANTHER" id="PTHR34776:SF1">
    <property type="entry name" value="F17F16.3 PROTEIN"/>
    <property type="match status" value="1"/>
</dbReference>
<proteinExistence type="predicted"/>
<accession>A0A2J6RVY7</accession>
<feature type="compositionally biased region" description="Basic and acidic residues" evidence="1">
    <location>
        <begin position="122"/>
        <end position="151"/>
    </location>
</feature>
<dbReference type="OrthoDB" id="1028014at2759"/>
<dbReference type="PANTHER" id="PTHR34776">
    <property type="entry name" value="F17F16.3 PROTEIN"/>
    <property type="match status" value="1"/>
</dbReference>
<feature type="compositionally biased region" description="Basic and acidic residues" evidence="1">
    <location>
        <begin position="1"/>
        <end position="11"/>
    </location>
</feature>
<dbReference type="STRING" id="1149755.A0A2J6RVY7"/>
<feature type="compositionally biased region" description="Basic and acidic residues" evidence="1">
    <location>
        <begin position="392"/>
        <end position="404"/>
    </location>
</feature>
<feature type="compositionally biased region" description="Acidic residues" evidence="1">
    <location>
        <begin position="89"/>
        <end position="99"/>
    </location>
</feature>
<feature type="compositionally biased region" description="Polar residues" evidence="1">
    <location>
        <begin position="12"/>
        <end position="23"/>
    </location>
</feature>
<protein>
    <recommendedName>
        <fullName evidence="4">BTB domain transcription factor</fullName>
    </recommendedName>
</protein>
<gene>
    <name evidence="2" type="ORF">L207DRAFT_543305</name>
</gene>
<name>A0A2J6RVY7_HYAVF</name>
<dbReference type="Proteomes" id="UP000235786">
    <property type="component" value="Unassembled WGS sequence"/>
</dbReference>
<dbReference type="EMBL" id="KZ613943">
    <property type="protein sequence ID" value="PMD42682.1"/>
    <property type="molecule type" value="Genomic_DNA"/>
</dbReference>
<feature type="region of interest" description="Disordered" evidence="1">
    <location>
        <begin position="1"/>
        <end position="157"/>
    </location>
</feature>
<feature type="compositionally biased region" description="Acidic residues" evidence="1">
    <location>
        <begin position="405"/>
        <end position="415"/>
    </location>
</feature>
<evidence type="ECO:0000313" key="2">
    <source>
        <dbReference type="EMBL" id="PMD42682.1"/>
    </source>
</evidence>